<evidence type="ECO:0000313" key="3">
    <source>
        <dbReference type="Proteomes" id="UP001149165"/>
    </source>
</evidence>
<sequence length="127" mass="14512">MVLYPYGDVQMAYKSQFYDAHLYTDAKVNTHTGLERKHHPSDLTRTQTEADARSQTHTDAYALNDDDSRPPMKALRHPAMKALRRLPMKALRRLPMSQRRKGRNVGNDSRSKAYRAADKKQGQASSP</sequence>
<reference evidence="2" key="2">
    <citation type="journal article" date="2023" name="IMA Fungus">
        <title>Comparative genomic study of the Penicillium genus elucidates a diverse pangenome and 15 lateral gene transfer events.</title>
        <authorList>
            <person name="Petersen C."/>
            <person name="Sorensen T."/>
            <person name="Nielsen M.R."/>
            <person name="Sondergaard T.E."/>
            <person name="Sorensen J.L."/>
            <person name="Fitzpatrick D.A."/>
            <person name="Frisvad J.C."/>
            <person name="Nielsen K.L."/>
        </authorList>
    </citation>
    <scope>NUCLEOTIDE SEQUENCE</scope>
    <source>
        <strain evidence="2">IBT 30069</strain>
    </source>
</reference>
<proteinExistence type="predicted"/>
<gene>
    <name evidence="2" type="ORF">N7456_000444</name>
</gene>
<dbReference type="EMBL" id="JAPQKH010000001">
    <property type="protein sequence ID" value="KAJ5116096.1"/>
    <property type="molecule type" value="Genomic_DNA"/>
</dbReference>
<protein>
    <submittedName>
        <fullName evidence="2">Uncharacterized protein</fullName>
    </submittedName>
</protein>
<keyword evidence="3" id="KW-1185">Reference proteome</keyword>
<evidence type="ECO:0000313" key="2">
    <source>
        <dbReference type="EMBL" id="KAJ5116096.1"/>
    </source>
</evidence>
<name>A0A9W9GC67_9EURO</name>
<organism evidence="2 3">
    <name type="scientific">Penicillium angulare</name>
    <dbReference type="NCBI Taxonomy" id="116970"/>
    <lineage>
        <taxon>Eukaryota</taxon>
        <taxon>Fungi</taxon>
        <taxon>Dikarya</taxon>
        <taxon>Ascomycota</taxon>
        <taxon>Pezizomycotina</taxon>
        <taxon>Eurotiomycetes</taxon>
        <taxon>Eurotiomycetidae</taxon>
        <taxon>Eurotiales</taxon>
        <taxon>Aspergillaceae</taxon>
        <taxon>Penicillium</taxon>
    </lineage>
</organism>
<evidence type="ECO:0000256" key="1">
    <source>
        <dbReference type="SAM" id="MobiDB-lite"/>
    </source>
</evidence>
<feature type="compositionally biased region" description="Basic residues" evidence="1">
    <location>
        <begin position="74"/>
        <end position="103"/>
    </location>
</feature>
<feature type="region of interest" description="Disordered" evidence="1">
    <location>
        <begin position="31"/>
        <end position="127"/>
    </location>
</feature>
<accession>A0A9W9GC67</accession>
<dbReference type="AlphaFoldDB" id="A0A9W9GC67"/>
<dbReference type="Proteomes" id="UP001149165">
    <property type="component" value="Unassembled WGS sequence"/>
</dbReference>
<feature type="compositionally biased region" description="Basic and acidic residues" evidence="1">
    <location>
        <begin position="109"/>
        <end position="121"/>
    </location>
</feature>
<reference evidence="2" key="1">
    <citation type="submission" date="2022-11" db="EMBL/GenBank/DDBJ databases">
        <authorList>
            <person name="Petersen C."/>
        </authorList>
    </citation>
    <scope>NUCLEOTIDE SEQUENCE</scope>
    <source>
        <strain evidence="2">IBT 30069</strain>
    </source>
</reference>
<comment type="caution">
    <text evidence="2">The sequence shown here is derived from an EMBL/GenBank/DDBJ whole genome shotgun (WGS) entry which is preliminary data.</text>
</comment>